<proteinExistence type="predicted"/>
<dbReference type="STRING" id="199441.BkAM31D_22615"/>
<dbReference type="InterPro" id="IPR018389">
    <property type="entry name" value="DctP_fam"/>
</dbReference>
<evidence type="ECO:0000313" key="5">
    <source>
        <dbReference type="Proteomes" id="UP000193006"/>
    </source>
</evidence>
<accession>A0A1X9MG48</accession>
<evidence type="ECO:0000313" key="4">
    <source>
        <dbReference type="EMBL" id="ARK32429.1"/>
    </source>
</evidence>
<dbReference type="PANTHER" id="PTHR33376">
    <property type="match status" value="1"/>
</dbReference>
<dbReference type="SUPFAM" id="SSF53850">
    <property type="entry name" value="Periplasmic binding protein-like II"/>
    <property type="match status" value="1"/>
</dbReference>
<dbReference type="AlphaFoldDB" id="A0A1X9MG48"/>
<keyword evidence="5" id="KW-1185">Reference proteome</keyword>
<keyword evidence="1 3" id="KW-0732">Signal</keyword>
<evidence type="ECO:0000256" key="1">
    <source>
        <dbReference type="ARBA" id="ARBA00022729"/>
    </source>
</evidence>
<feature type="coiled-coil region" evidence="2">
    <location>
        <begin position="278"/>
        <end position="305"/>
    </location>
</feature>
<dbReference type="PIRSF" id="PIRSF006470">
    <property type="entry name" value="DctB"/>
    <property type="match status" value="1"/>
</dbReference>
<dbReference type="GO" id="GO:0030246">
    <property type="term" value="F:carbohydrate binding"/>
    <property type="evidence" value="ECO:0007669"/>
    <property type="project" value="TreeGrafter"/>
</dbReference>
<sequence length="343" mass="38168" precursor="true">MKKRSSWLSIGVLLLFLFLAACSSSSEETGNTSDEGNSDQGEKAETVVLRLAENQPDNNPVTIAMYEFADLVEEKTNGEVKIEVYANGQLGEETANIDQVQAGALDMARVNSVPVAQIVDEIGVFTTPFIFADQEHKYRVLDGEIGEEVLAKFEDHGMVSFGYLEAGTRNFYTTDKPIESVEDMKGLRIRVQPSDISVKMVQLLGAVPTPMDYGEVFTALQTGVIDGAENDFVSYYTSGHFEAAPHYTLNGHLSPPALVIMNKQTWDGLSEEHQLAIKESAAIAIEAQRESMNEMQEEFRKEVEEAGSVIYEVDVEEFQEAINPIFDEMPQYEELIERIRALQ</sequence>
<dbReference type="GO" id="GO:0055085">
    <property type="term" value="P:transmembrane transport"/>
    <property type="evidence" value="ECO:0007669"/>
    <property type="project" value="InterPro"/>
</dbReference>
<dbReference type="InterPro" id="IPR004682">
    <property type="entry name" value="TRAP_DctP"/>
</dbReference>
<dbReference type="PROSITE" id="PS51257">
    <property type="entry name" value="PROKAR_LIPOPROTEIN"/>
    <property type="match status" value="1"/>
</dbReference>
<dbReference type="InterPro" id="IPR038404">
    <property type="entry name" value="TRAP_DctP_sf"/>
</dbReference>
<evidence type="ECO:0000256" key="3">
    <source>
        <dbReference type="SAM" id="SignalP"/>
    </source>
</evidence>
<feature type="chain" id="PRO_5039211040" evidence="3">
    <location>
        <begin position="24"/>
        <end position="343"/>
    </location>
</feature>
<dbReference type="NCBIfam" id="TIGR00787">
    <property type="entry name" value="dctP"/>
    <property type="match status" value="1"/>
</dbReference>
<evidence type="ECO:0000256" key="2">
    <source>
        <dbReference type="SAM" id="Coils"/>
    </source>
</evidence>
<protein>
    <submittedName>
        <fullName evidence="4">2,3-diketo-L-gulonate-binding periplasmic protein YiaO</fullName>
    </submittedName>
</protein>
<name>A0A1X9MG48_9BACI</name>
<dbReference type="Gene3D" id="3.40.190.170">
    <property type="entry name" value="Bacterial extracellular solute-binding protein, family 7"/>
    <property type="match status" value="1"/>
</dbReference>
<dbReference type="CDD" id="cd13671">
    <property type="entry name" value="PBP2_TRAP_SBP_like_3"/>
    <property type="match status" value="1"/>
</dbReference>
<keyword evidence="2" id="KW-0175">Coiled coil</keyword>
<dbReference type="GO" id="GO:0030288">
    <property type="term" value="C:outer membrane-bounded periplasmic space"/>
    <property type="evidence" value="ECO:0007669"/>
    <property type="project" value="InterPro"/>
</dbReference>
<dbReference type="EMBL" id="CP020814">
    <property type="protein sequence ID" value="ARK32429.1"/>
    <property type="molecule type" value="Genomic_DNA"/>
</dbReference>
<feature type="signal peptide" evidence="3">
    <location>
        <begin position="1"/>
        <end position="23"/>
    </location>
</feature>
<dbReference type="Pfam" id="PF03480">
    <property type="entry name" value="DctP"/>
    <property type="match status" value="1"/>
</dbReference>
<dbReference type="NCBIfam" id="NF037995">
    <property type="entry name" value="TRAP_S1"/>
    <property type="match status" value="1"/>
</dbReference>
<dbReference type="RefSeq" id="WP_066157435.1">
    <property type="nucleotide sequence ID" value="NZ_CP020814.1"/>
</dbReference>
<dbReference type="PANTHER" id="PTHR33376:SF2">
    <property type="entry name" value="DICARBOXYLATE-BINDING PERIPLASMIC PROTEIN"/>
    <property type="match status" value="1"/>
</dbReference>
<dbReference type="Proteomes" id="UP000193006">
    <property type="component" value="Chromosome"/>
</dbReference>
<reference evidence="4 5" key="1">
    <citation type="submission" date="2017-04" db="EMBL/GenBank/DDBJ databases">
        <title>Bacillus krulwichiae AM31D Genome sequencing and assembly.</title>
        <authorList>
            <person name="Krulwich T.A."/>
            <person name="Anastor L."/>
            <person name="Ehrlich R."/>
            <person name="Ehrlich G.D."/>
            <person name="Janto B."/>
        </authorList>
    </citation>
    <scope>NUCLEOTIDE SEQUENCE [LARGE SCALE GENOMIC DNA]</scope>
    <source>
        <strain evidence="4 5">AM31D</strain>
    </source>
</reference>
<dbReference type="KEGG" id="bkw:BkAM31D_22615"/>
<organism evidence="4 5">
    <name type="scientific">Halalkalibacter krulwichiae</name>
    <dbReference type="NCBI Taxonomy" id="199441"/>
    <lineage>
        <taxon>Bacteria</taxon>
        <taxon>Bacillati</taxon>
        <taxon>Bacillota</taxon>
        <taxon>Bacilli</taxon>
        <taxon>Bacillales</taxon>
        <taxon>Bacillaceae</taxon>
        <taxon>Halalkalibacter</taxon>
    </lineage>
</organism>
<gene>
    <name evidence="4" type="primary">yiaO_6</name>
    <name evidence="4" type="ORF">BkAM31D_22615</name>
</gene>